<feature type="region of interest" description="Disordered" evidence="1">
    <location>
        <begin position="1"/>
        <end position="39"/>
    </location>
</feature>
<gene>
    <name evidence="2" type="ORF">SAMN05216243_3293</name>
</gene>
<organism evidence="2 3">
    <name type="scientific">Sediminibacillus albus</name>
    <dbReference type="NCBI Taxonomy" id="407036"/>
    <lineage>
        <taxon>Bacteria</taxon>
        <taxon>Bacillati</taxon>
        <taxon>Bacillota</taxon>
        <taxon>Bacilli</taxon>
        <taxon>Bacillales</taxon>
        <taxon>Bacillaceae</taxon>
        <taxon>Sediminibacillus</taxon>
    </lineage>
</organism>
<evidence type="ECO:0000256" key="1">
    <source>
        <dbReference type="SAM" id="MobiDB-lite"/>
    </source>
</evidence>
<proteinExistence type="predicted"/>
<dbReference type="Proteomes" id="UP000198694">
    <property type="component" value="Unassembled WGS sequence"/>
</dbReference>
<evidence type="ECO:0000313" key="2">
    <source>
        <dbReference type="EMBL" id="SDK47605.1"/>
    </source>
</evidence>
<evidence type="ECO:0000313" key="3">
    <source>
        <dbReference type="Proteomes" id="UP000198694"/>
    </source>
</evidence>
<feature type="compositionally biased region" description="Basic and acidic residues" evidence="1">
    <location>
        <begin position="17"/>
        <end position="26"/>
    </location>
</feature>
<feature type="compositionally biased region" description="Basic residues" evidence="1">
    <location>
        <begin position="1"/>
        <end position="14"/>
    </location>
</feature>
<dbReference type="AlphaFoldDB" id="A0A1G9C895"/>
<accession>A0A1G9C895</accession>
<keyword evidence="3" id="KW-1185">Reference proteome</keyword>
<sequence>MGKGKSPKTHRRNFKINAEKSLERLMDQVNGKKIKEEKK</sequence>
<dbReference type="STRING" id="407036.SAMN05216243_3293"/>
<dbReference type="EMBL" id="FNFL01000007">
    <property type="protein sequence ID" value="SDK47605.1"/>
    <property type="molecule type" value="Genomic_DNA"/>
</dbReference>
<reference evidence="2 3" key="1">
    <citation type="submission" date="2016-10" db="EMBL/GenBank/DDBJ databases">
        <authorList>
            <person name="de Groot N.N."/>
        </authorList>
    </citation>
    <scope>NUCLEOTIDE SEQUENCE [LARGE SCALE GENOMIC DNA]</scope>
    <source>
        <strain evidence="2 3">CGMCC 1.6502</strain>
    </source>
</reference>
<name>A0A1G9C895_9BACI</name>
<protein>
    <submittedName>
        <fullName evidence="2">Uncharacterized protein</fullName>
    </submittedName>
</protein>